<organism evidence="1 2">
    <name type="scientific">Halobacterium litoreum</name>
    <dbReference type="NCBI Taxonomy" id="2039234"/>
    <lineage>
        <taxon>Archaea</taxon>
        <taxon>Methanobacteriati</taxon>
        <taxon>Methanobacteriota</taxon>
        <taxon>Stenosarchaea group</taxon>
        <taxon>Halobacteria</taxon>
        <taxon>Halobacteriales</taxon>
        <taxon>Halobacteriaceae</taxon>
        <taxon>Halobacterium</taxon>
    </lineage>
</organism>
<reference evidence="1 2" key="1">
    <citation type="journal article" date="2019" name="Int. J. Syst. Evol. Microbiol.">
        <title>The Global Catalogue of Microorganisms (GCM) 10K type strain sequencing project: providing services to taxonomists for standard genome sequencing and annotation.</title>
        <authorList>
            <consortium name="The Broad Institute Genomics Platform"/>
            <consortium name="The Broad Institute Genome Sequencing Center for Infectious Disease"/>
            <person name="Wu L."/>
            <person name="Ma J."/>
        </authorList>
    </citation>
    <scope>NUCLEOTIDE SEQUENCE [LARGE SCALE GENOMIC DNA]</scope>
    <source>
        <strain evidence="1 2">CGMCC 1.12562</strain>
    </source>
</reference>
<comment type="caution">
    <text evidence="1">The sequence shown here is derived from an EMBL/GenBank/DDBJ whole genome shotgun (WGS) entry which is preliminary data.</text>
</comment>
<protein>
    <submittedName>
        <fullName evidence="1">Uncharacterized protein</fullName>
    </submittedName>
</protein>
<accession>A0ABD5NEE4</accession>
<proteinExistence type="predicted"/>
<dbReference type="GeneID" id="69116412"/>
<dbReference type="AlphaFoldDB" id="A0ABD5NEE4"/>
<keyword evidence="2" id="KW-1185">Reference proteome</keyword>
<evidence type="ECO:0000313" key="2">
    <source>
        <dbReference type="Proteomes" id="UP001595660"/>
    </source>
</evidence>
<evidence type="ECO:0000313" key="1">
    <source>
        <dbReference type="EMBL" id="MFC3477655.1"/>
    </source>
</evidence>
<dbReference type="EMBL" id="JBHRWN010000002">
    <property type="protein sequence ID" value="MFC3477655.1"/>
    <property type="molecule type" value="Genomic_DNA"/>
</dbReference>
<gene>
    <name evidence="1" type="ORF">ACFOKC_07950</name>
</gene>
<dbReference type="RefSeq" id="WP_232571220.1">
    <property type="nucleotide sequence ID" value="NZ_CP089466.1"/>
</dbReference>
<name>A0ABD5NEE4_9EURY</name>
<sequence>MFDVTPTERRLLQVMTRKKRVRLSADELATAKATRDAVFGDESVALGHVIDVACRNLVAEEVGESHDDGGVNF</sequence>
<dbReference type="Proteomes" id="UP001595660">
    <property type="component" value="Unassembled WGS sequence"/>
</dbReference>